<dbReference type="InterPro" id="IPR052719">
    <property type="entry name" value="CvpA-like"/>
</dbReference>
<evidence type="ECO:0000313" key="6">
    <source>
        <dbReference type="EMBL" id="MDK2126192.1"/>
    </source>
</evidence>
<evidence type="ECO:0000256" key="5">
    <source>
        <dbReference type="SAM" id="Phobius"/>
    </source>
</evidence>
<keyword evidence="4 5" id="KW-0472">Membrane</keyword>
<evidence type="ECO:0000313" key="7">
    <source>
        <dbReference type="Proteomes" id="UP001172778"/>
    </source>
</evidence>
<evidence type="ECO:0000256" key="3">
    <source>
        <dbReference type="ARBA" id="ARBA00022989"/>
    </source>
</evidence>
<keyword evidence="7" id="KW-1185">Reference proteome</keyword>
<name>A0ABT7E5K3_9NEIS</name>
<evidence type="ECO:0000256" key="1">
    <source>
        <dbReference type="ARBA" id="ARBA00004141"/>
    </source>
</evidence>
<evidence type="ECO:0000256" key="2">
    <source>
        <dbReference type="ARBA" id="ARBA00022692"/>
    </source>
</evidence>
<feature type="transmembrane region" description="Helical" evidence="5">
    <location>
        <begin position="6"/>
        <end position="24"/>
    </location>
</feature>
<dbReference type="Proteomes" id="UP001172778">
    <property type="component" value="Unassembled WGS sequence"/>
</dbReference>
<organism evidence="6 7">
    <name type="scientific">Parachitinimonas caeni</name>
    <dbReference type="NCBI Taxonomy" id="3031301"/>
    <lineage>
        <taxon>Bacteria</taxon>
        <taxon>Pseudomonadati</taxon>
        <taxon>Pseudomonadota</taxon>
        <taxon>Betaproteobacteria</taxon>
        <taxon>Neisseriales</taxon>
        <taxon>Chitinibacteraceae</taxon>
        <taxon>Parachitinimonas</taxon>
    </lineage>
</organism>
<dbReference type="InterPro" id="IPR003825">
    <property type="entry name" value="Colicin-V_CvpA"/>
</dbReference>
<dbReference type="PANTHER" id="PTHR36926:SF1">
    <property type="entry name" value="COLICIN V PRODUCTION PROTEIN"/>
    <property type="match status" value="1"/>
</dbReference>
<accession>A0ABT7E5K3</accession>
<feature type="transmembrane region" description="Helical" evidence="5">
    <location>
        <begin position="64"/>
        <end position="85"/>
    </location>
</feature>
<comment type="subcellular location">
    <subcellularLocation>
        <location evidence="1">Membrane</location>
        <topology evidence="1">Multi-pass membrane protein</topology>
    </subcellularLocation>
</comment>
<dbReference type="RefSeq" id="WP_284102509.1">
    <property type="nucleotide sequence ID" value="NZ_JARRAF010000033.1"/>
</dbReference>
<reference evidence="6" key="1">
    <citation type="submission" date="2023-03" db="EMBL/GenBank/DDBJ databases">
        <title>Chitinimonas shenzhenensis gen. nov., sp. nov., a novel member of family Burkholderiaceae isolated from activated sludge collected in Shen Zhen, China.</title>
        <authorList>
            <person name="Wang X."/>
        </authorList>
    </citation>
    <scope>NUCLEOTIDE SEQUENCE</scope>
    <source>
        <strain evidence="6">DQS-5</strain>
    </source>
</reference>
<comment type="caution">
    <text evidence="6">The sequence shown here is derived from an EMBL/GenBank/DDBJ whole genome shotgun (WGS) entry which is preliminary data.</text>
</comment>
<dbReference type="Pfam" id="PF02674">
    <property type="entry name" value="Colicin_V"/>
    <property type="match status" value="1"/>
</dbReference>
<proteinExistence type="predicted"/>
<dbReference type="EMBL" id="JARRAF010000033">
    <property type="protein sequence ID" value="MDK2126192.1"/>
    <property type="molecule type" value="Genomic_DNA"/>
</dbReference>
<dbReference type="PANTHER" id="PTHR36926">
    <property type="entry name" value="COLICIN V PRODUCTION PROTEIN"/>
    <property type="match status" value="1"/>
</dbReference>
<keyword evidence="3 5" id="KW-1133">Transmembrane helix</keyword>
<protein>
    <submittedName>
        <fullName evidence="6">CvpA family protein</fullName>
    </submittedName>
</protein>
<keyword evidence="2 5" id="KW-0812">Transmembrane</keyword>
<evidence type="ECO:0000256" key="4">
    <source>
        <dbReference type="ARBA" id="ARBA00023136"/>
    </source>
</evidence>
<feature type="transmembrane region" description="Helical" evidence="5">
    <location>
        <begin position="106"/>
        <end position="126"/>
    </location>
</feature>
<sequence>MTVFDYLVLSILGISVLISVLKGGVSEIISLAAWVLAFWLARTFTADVAAQLPPDIPTAELRLLAAFLAIFLGVWFISAIIRITISQLIKAADLAAIDRVIGAMFGVLRGLLLITVLVLLAGLTPLPKNPVWRNAMFSAPFEAVAQSLIPWLPDALAKRIHYD</sequence>
<gene>
    <name evidence="6" type="ORF">PZA18_19285</name>
</gene>